<comment type="function">
    <text evidence="13 14">May play the central regulatory role in sporulation. It may be an element of the effector pathway responsible for the activation of sporulation genes in response to nutritional stress. Spo0A may act in concert with spo0H (a sigma factor) to control the expression of some genes that are critical to the sporulation process.</text>
</comment>
<evidence type="ECO:0000256" key="9">
    <source>
        <dbReference type="ARBA" id="ARBA00023015"/>
    </source>
</evidence>
<evidence type="ECO:0000256" key="1">
    <source>
        <dbReference type="ARBA" id="ARBA00004496"/>
    </source>
</evidence>
<keyword evidence="10 14" id="KW-0238">DNA-binding</keyword>
<evidence type="ECO:0000256" key="5">
    <source>
        <dbReference type="ARBA" id="ARBA00022553"/>
    </source>
</evidence>
<accession>A0ABR7NRQ8</accession>
<gene>
    <name evidence="17" type="primary">spo0A</name>
    <name evidence="17" type="ORF">H8708_05430</name>
</gene>
<keyword evidence="14" id="KW-0479">Metal-binding</keyword>
<keyword evidence="5 15" id="KW-0597">Phosphoprotein</keyword>
<dbReference type="InterPro" id="IPR036388">
    <property type="entry name" value="WH-like_DNA-bd_sf"/>
</dbReference>
<dbReference type="Pfam" id="PF08769">
    <property type="entry name" value="Spo0A_C"/>
    <property type="match status" value="1"/>
</dbReference>
<dbReference type="Proteomes" id="UP000647491">
    <property type="component" value="Unassembled WGS sequence"/>
</dbReference>
<reference evidence="17 18" key="1">
    <citation type="submission" date="2020-08" db="EMBL/GenBank/DDBJ databases">
        <title>Genome public.</title>
        <authorList>
            <person name="Liu C."/>
            <person name="Sun Q."/>
        </authorList>
    </citation>
    <scope>NUCLEOTIDE SEQUENCE [LARGE SCALE GENOMIC DNA]</scope>
    <source>
        <strain evidence="17 18">BX10</strain>
    </source>
</reference>
<comment type="subcellular location">
    <subcellularLocation>
        <location evidence="1 14">Cytoplasm</location>
    </subcellularLocation>
</comment>
<evidence type="ECO:0000313" key="17">
    <source>
        <dbReference type="EMBL" id="MBC8598678.1"/>
    </source>
</evidence>
<keyword evidence="12 14" id="KW-0804">Transcription</keyword>
<comment type="caution">
    <text evidence="17">The sequence shown here is derived from an EMBL/GenBank/DDBJ whole genome shotgun (WGS) entry which is preliminary data.</text>
</comment>
<dbReference type="PIRSF" id="PIRSF002937">
    <property type="entry name" value="Res_reg_Spo0A"/>
    <property type="match status" value="1"/>
</dbReference>
<keyword evidence="7 14" id="KW-0749">Sporulation</keyword>
<dbReference type="InterPro" id="IPR014879">
    <property type="entry name" value="Spo0A_C"/>
</dbReference>
<dbReference type="EMBL" id="JACRTJ010000013">
    <property type="protein sequence ID" value="MBC8598678.1"/>
    <property type="molecule type" value="Genomic_DNA"/>
</dbReference>
<evidence type="ECO:0000256" key="12">
    <source>
        <dbReference type="ARBA" id="ARBA00023163"/>
    </source>
</evidence>
<feature type="modified residue" description="4-aspartylphosphate" evidence="15">
    <location>
        <position position="56"/>
    </location>
</feature>
<evidence type="ECO:0000256" key="8">
    <source>
        <dbReference type="ARBA" id="ARBA00023012"/>
    </source>
</evidence>
<organism evidence="17 18">
    <name type="scientific">Enterocloster hominis</name>
    <name type="common">ex Liu et al. 2021</name>
    <dbReference type="NCBI Taxonomy" id="2763663"/>
    <lineage>
        <taxon>Bacteria</taxon>
        <taxon>Bacillati</taxon>
        <taxon>Bacillota</taxon>
        <taxon>Clostridia</taxon>
        <taxon>Lachnospirales</taxon>
        <taxon>Lachnospiraceae</taxon>
        <taxon>Enterocloster</taxon>
    </lineage>
</organism>
<evidence type="ECO:0000256" key="15">
    <source>
        <dbReference type="PROSITE-ProRule" id="PRU00169"/>
    </source>
</evidence>
<keyword evidence="3 14" id="KW-0963">Cytoplasm</keyword>
<evidence type="ECO:0000256" key="4">
    <source>
        <dbReference type="ARBA" id="ARBA00022491"/>
    </source>
</evidence>
<evidence type="ECO:0000256" key="7">
    <source>
        <dbReference type="ARBA" id="ARBA00022969"/>
    </source>
</evidence>
<dbReference type="RefSeq" id="WP_022273228.1">
    <property type="nucleotide sequence ID" value="NZ_JACRTJ010000013.1"/>
</dbReference>
<dbReference type="PANTHER" id="PTHR44591">
    <property type="entry name" value="STRESS RESPONSE REGULATOR PROTEIN 1"/>
    <property type="match status" value="1"/>
</dbReference>
<dbReference type="NCBIfam" id="TIGR02875">
    <property type="entry name" value="spore_0_A"/>
    <property type="match status" value="1"/>
</dbReference>
<evidence type="ECO:0000256" key="11">
    <source>
        <dbReference type="ARBA" id="ARBA00023159"/>
    </source>
</evidence>
<keyword evidence="18" id="KW-1185">Reference proteome</keyword>
<dbReference type="InterPro" id="IPR011006">
    <property type="entry name" value="CheY-like_superfamily"/>
</dbReference>
<name>A0ABR7NRQ8_9FIRM</name>
<evidence type="ECO:0000256" key="6">
    <source>
        <dbReference type="ARBA" id="ARBA00022837"/>
    </source>
</evidence>
<dbReference type="PANTHER" id="PTHR44591:SF3">
    <property type="entry name" value="RESPONSE REGULATORY DOMAIN-CONTAINING PROTEIN"/>
    <property type="match status" value="1"/>
</dbReference>
<proteinExistence type="predicted"/>
<dbReference type="InterPro" id="IPR001789">
    <property type="entry name" value="Sig_transdc_resp-reg_receiver"/>
</dbReference>
<dbReference type="InterPro" id="IPR016032">
    <property type="entry name" value="Sig_transdc_resp-reg_C-effctor"/>
</dbReference>
<dbReference type="InterPro" id="IPR012052">
    <property type="entry name" value="Spore_0_A"/>
</dbReference>
<keyword evidence="11 14" id="KW-0010">Activator</keyword>
<evidence type="ECO:0000256" key="13">
    <source>
        <dbReference type="ARBA" id="ARBA00024867"/>
    </source>
</evidence>
<evidence type="ECO:0000256" key="2">
    <source>
        <dbReference type="ARBA" id="ARBA00018672"/>
    </source>
</evidence>
<comment type="cofactor">
    <cofactor evidence="14">
        <name>Ca(2+)</name>
        <dbReference type="ChEBI" id="CHEBI:29108"/>
    </cofactor>
    <text evidence="14">Binds 1 Ca(2+) ion per subunit.</text>
</comment>
<dbReference type="Pfam" id="PF00072">
    <property type="entry name" value="Response_reg"/>
    <property type="match status" value="1"/>
</dbReference>
<dbReference type="PROSITE" id="PS50110">
    <property type="entry name" value="RESPONSE_REGULATORY"/>
    <property type="match status" value="1"/>
</dbReference>
<dbReference type="Gene3D" id="3.40.50.2300">
    <property type="match status" value="1"/>
</dbReference>
<evidence type="ECO:0000313" key="18">
    <source>
        <dbReference type="Proteomes" id="UP000647491"/>
    </source>
</evidence>
<evidence type="ECO:0000256" key="3">
    <source>
        <dbReference type="ARBA" id="ARBA00022490"/>
    </source>
</evidence>
<sequence>MAEVSVAIADDNRQTLNLLGEILEKEDGIHVVGKADNGEDAYNMIVETNPDIVLMDVIMPRLDGISVMERVRNNSQMKGTPSFIMVTAASSQDVTEDAFRLGANYYIMKPFSRDVVLDKIRRVSRGRVRAAAAGDHGGVRRVQPYLDKAAYMEQNLETDVTQMLHEIGIPAHIKGYQYLRDAIIMSVQDAEMLSSVTKILYPTIAKRHQTTSSRVERAIRHAIEVAWSRGKMDTLNELFGYTVNGGKGKPTNSEFVALIADKIRLDYKRM</sequence>
<keyword evidence="8 14" id="KW-0902">Two-component regulatory system</keyword>
<dbReference type="Gene3D" id="1.10.10.10">
    <property type="entry name" value="Winged helix-like DNA-binding domain superfamily/Winged helix DNA-binding domain"/>
    <property type="match status" value="1"/>
</dbReference>
<evidence type="ECO:0000259" key="16">
    <source>
        <dbReference type="PROSITE" id="PS50110"/>
    </source>
</evidence>
<dbReference type="InterPro" id="IPR050595">
    <property type="entry name" value="Bact_response_regulator"/>
</dbReference>
<keyword evidence="6 14" id="KW-0106">Calcium</keyword>
<evidence type="ECO:0000256" key="14">
    <source>
        <dbReference type="PIRNR" id="PIRNR002937"/>
    </source>
</evidence>
<dbReference type="SUPFAM" id="SSF46894">
    <property type="entry name" value="C-terminal effector domain of the bipartite response regulators"/>
    <property type="match status" value="1"/>
</dbReference>
<dbReference type="SMART" id="SM00448">
    <property type="entry name" value="REC"/>
    <property type="match status" value="1"/>
</dbReference>
<keyword evidence="4 14" id="KW-0678">Repressor</keyword>
<dbReference type="SUPFAM" id="SSF52172">
    <property type="entry name" value="CheY-like"/>
    <property type="match status" value="1"/>
</dbReference>
<evidence type="ECO:0000256" key="10">
    <source>
        <dbReference type="ARBA" id="ARBA00023125"/>
    </source>
</evidence>
<feature type="domain" description="Response regulatory" evidence="16">
    <location>
        <begin position="5"/>
        <end position="124"/>
    </location>
</feature>
<keyword evidence="9 14" id="KW-0805">Transcription regulation</keyword>
<protein>
    <recommendedName>
        <fullName evidence="2 14">Stage 0 sporulation protein A homolog</fullName>
    </recommendedName>
</protein>